<protein>
    <recommendedName>
        <fullName evidence="3">Protein kinase domain-containing protein</fullName>
    </recommendedName>
</protein>
<accession>A0A8S1MYF0</accession>
<sequence length="130" mass="15628">MFYPVFDDEDMNIIKQDLLGNGSERQVYLGEIIGTKQKVAVKEFKQFLNKEQIECLHRIQDASFKYIIRIQEIILQPKQIQNINVVSGSQNHILNPFQLWNLHSAILKNTWKIKNFWNWRFIKNIKYSFR</sequence>
<keyword evidence="2" id="KW-1185">Reference proteome</keyword>
<organism evidence="1 2">
    <name type="scientific">Paramecium sonneborni</name>
    <dbReference type="NCBI Taxonomy" id="65129"/>
    <lineage>
        <taxon>Eukaryota</taxon>
        <taxon>Sar</taxon>
        <taxon>Alveolata</taxon>
        <taxon>Ciliophora</taxon>
        <taxon>Intramacronucleata</taxon>
        <taxon>Oligohymenophorea</taxon>
        <taxon>Peniculida</taxon>
        <taxon>Parameciidae</taxon>
        <taxon>Paramecium</taxon>
    </lineage>
</organism>
<dbReference type="EMBL" id="CAJJDN010000043">
    <property type="protein sequence ID" value="CAD8082073.1"/>
    <property type="molecule type" value="Genomic_DNA"/>
</dbReference>
<comment type="caution">
    <text evidence="1">The sequence shown here is derived from an EMBL/GenBank/DDBJ whole genome shotgun (WGS) entry which is preliminary data.</text>
</comment>
<gene>
    <name evidence="1" type="ORF">PSON_ATCC_30995.1.T0430004</name>
</gene>
<proteinExistence type="predicted"/>
<evidence type="ECO:0000313" key="2">
    <source>
        <dbReference type="Proteomes" id="UP000692954"/>
    </source>
</evidence>
<dbReference type="OrthoDB" id="10252171at2759"/>
<dbReference type="AlphaFoldDB" id="A0A8S1MYF0"/>
<name>A0A8S1MYF0_9CILI</name>
<evidence type="ECO:0008006" key="3">
    <source>
        <dbReference type="Google" id="ProtNLM"/>
    </source>
</evidence>
<dbReference type="Proteomes" id="UP000692954">
    <property type="component" value="Unassembled WGS sequence"/>
</dbReference>
<reference evidence="1" key="1">
    <citation type="submission" date="2021-01" db="EMBL/GenBank/DDBJ databases">
        <authorList>
            <consortium name="Genoscope - CEA"/>
            <person name="William W."/>
        </authorList>
    </citation>
    <scope>NUCLEOTIDE SEQUENCE</scope>
</reference>
<evidence type="ECO:0000313" key="1">
    <source>
        <dbReference type="EMBL" id="CAD8082073.1"/>
    </source>
</evidence>